<organism evidence="4 5">
    <name type="scientific">Trifolium medium</name>
    <dbReference type="NCBI Taxonomy" id="97028"/>
    <lineage>
        <taxon>Eukaryota</taxon>
        <taxon>Viridiplantae</taxon>
        <taxon>Streptophyta</taxon>
        <taxon>Embryophyta</taxon>
        <taxon>Tracheophyta</taxon>
        <taxon>Spermatophyta</taxon>
        <taxon>Magnoliopsida</taxon>
        <taxon>eudicotyledons</taxon>
        <taxon>Gunneridae</taxon>
        <taxon>Pentapetalae</taxon>
        <taxon>rosids</taxon>
        <taxon>fabids</taxon>
        <taxon>Fabales</taxon>
        <taxon>Fabaceae</taxon>
        <taxon>Papilionoideae</taxon>
        <taxon>50 kb inversion clade</taxon>
        <taxon>NPAAA clade</taxon>
        <taxon>Hologalegina</taxon>
        <taxon>IRL clade</taxon>
        <taxon>Trifolieae</taxon>
        <taxon>Trifolium</taxon>
    </lineage>
</organism>
<proteinExistence type="predicted"/>
<dbReference type="PROSITE" id="PS50102">
    <property type="entry name" value="RRM"/>
    <property type="match status" value="1"/>
</dbReference>
<reference evidence="4 5" key="1">
    <citation type="journal article" date="2018" name="Front. Plant Sci.">
        <title>Red Clover (Trifolium pratense) and Zigzag Clover (T. medium) - A Picture of Genomic Similarities and Differences.</title>
        <authorList>
            <person name="Dluhosova J."/>
            <person name="Istvanek J."/>
            <person name="Nedelnik J."/>
            <person name="Repkova J."/>
        </authorList>
    </citation>
    <scope>NUCLEOTIDE SEQUENCE [LARGE SCALE GENOMIC DNA]</scope>
    <source>
        <strain evidence="5">cv. 10/8</strain>
        <tissue evidence="4">Leaf</tissue>
    </source>
</reference>
<keyword evidence="1" id="KW-0694">RNA-binding</keyword>
<dbReference type="GO" id="GO:0003723">
    <property type="term" value="F:RNA binding"/>
    <property type="evidence" value="ECO:0007669"/>
    <property type="project" value="UniProtKB-UniRule"/>
</dbReference>
<dbReference type="SUPFAM" id="SSF54928">
    <property type="entry name" value="RNA-binding domain, RBD"/>
    <property type="match status" value="1"/>
</dbReference>
<protein>
    <submittedName>
        <fullName evidence="4">RNA recognition motif</fullName>
    </submittedName>
</protein>
<sequence length="798" mass="88529">MREKIERDALGGSRLPRGGGVRLTEFESERSDGYVRRLDKEATSFFFTNFSEEALAGDLWKKFARFGRVGEVYIPQKLTKWGCRFGFVKYKEVKNVVELERSLGDVWMGTFKLRINLSRFAKGSSSNQSTQVGDRTSPGRNEVEVQPGISFRTALVNFTPEPIKQVADKGKAFEVSRQEVGDRGMVVEPERCFLQVLKKSFVGRLVNGGEIKTIQLNLCLEGFREVKVAALGGDKILIFSYSEIDIDQLICRTHWWKGVVENFVQWSPNSLPSRRDIWVNIYGVPLQCWGELLFKMVTENCGEYLFMDVETYNKSRLDVARVKLSCPLLGNIDRVVPVVVQGVSTVVRVVEERGCVFEDDRKLQEDQLQWSVAASSCKSLDQGPAMAMVEESVLGDSDSDGSVGDQVEAQTTKGTAEHFDRMKKVREDSFVSSDSRLAISSLRETEKVCEGDIEEDVSVHAEKVRGLTSLVDVVACEHLIGVVEGPTIGSKVVDVSLMDIVDTGVGPYQVGVTLLEEGDNNTNGLFVVDLNRPASGLHGIGPVCVRELEEVGIKEGRCDVSKKDQDGLKLGHSMSENFDIFLKGCVQNKKEKQISNSGSDKSKVSSHLDLEGGESNSFLLAKEVNLKNRKTPLRLQSLPTMGVPKCVRFMGAIQASSRRGNQRKATSLEEGVVWSAGKLTRGSNQIEMTDDGDGGSEDAASSSKVVRPRQHQPNKHVVPQSRVFGLLRDESLDDVDSFVVSKKLPEAIAAEASKLMAIQKDLGLNIVSSVMENQSRLVEMEIRDQQKMFENEEAQRQQ</sequence>
<dbReference type="Gene3D" id="3.30.70.330">
    <property type="match status" value="1"/>
</dbReference>
<feature type="region of interest" description="Disordered" evidence="2">
    <location>
        <begin position="682"/>
        <end position="717"/>
    </location>
</feature>
<dbReference type="InterPro" id="IPR000504">
    <property type="entry name" value="RRM_dom"/>
</dbReference>
<feature type="compositionally biased region" description="Polar residues" evidence="2">
    <location>
        <begin position="123"/>
        <end position="134"/>
    </location>
</feature>
<evidence type="ECO:0000259" key="3">
    <source>
        <dbReference type="PROSITE" id="PS50102"/>
    </source>
</evidence>
<keyword evidence="5" id="KW-1185">Reference proteome</keyword>
<dbReference type="InterPro" id="IPR012677">
    <property type="entry name" value="Nucleotide-bd_a/b_plait_sf"/>
</dbReference>
<dbReference type="InterPro" id="IPR035979">
    <property type="entry name" value="RBD_domain_sf"/>
</dbReference>
<feature type="domain" description="RRM" evidence="3">
    <location>
        <begin position="43"/>
        <end position="120"/>
    </location>
</feature>
<comment type="caution">
    <text evidence="4">The sequence shown here is derived from an EMBL/GenBank/DDBJ whole genome shotgun (WGS) entry which is preliminary data.</text>
</comment>
<dbReference type="AlphaFoldDB" id="A0A392M051"/>
<feature type="region of interest" description="Disordered" evidence="2">
    <location>
        <begin position="123"/>
        <end position="142"/>
    </location>
</feature>
<accession>A0A392M051</accession>
<evidence type="ECO:0000256" key="1">
    <source>
        <dbReference type="PROSITE-ProRule" id="PRU00176"/>
    </source>
</evidence>
<gene>
    <name evidence="4" type="ORF">A2U01_0001125</name>
</gene>
<dbReference type="PANTHER" id="PTHR34427:SF5">
    <property type="entry name" value="DUF4283 DOMAIN-CONTAINING PROTEIN"/>
    <property type="match status" value="1"/>
</dbReference>
<evidence type="ECO:0000313" key="4">
    <source>
        <dbReference type="EMBL" id="MCH80358.1"/>
    </source>
</evidence>
<dbReference type="EMBL" id="LXQA010000967">
    <property type="protein sequence ID" value="MCH80358.1"/>
    <property type="molecule type" value="Genomic_DNA"/>
</dbReference>
<dbReference type="CDD" id="cd00590">
    <property type="entry name" value="RRM_SF"/>
    <property type="match status" value="1"/>
</dbReference>
<dbReference type="Proteomes" id="UP000265520">
    <property type="component" value="Unassembled WGS sequence"/>
</dbReference>
<evidence type="ECO:0000256" key="2">
    <source>
        <dbReference type="SAM" id="MobiDB-lite"/>
    </source>
</evidence>
<evidence type="ECO:0000313" key="5">
    <source>
        <dbReference type="Proteomes" id="UP000265520"/>
    </source>
</evidence>
<dbReference type="PANTHER" id="PTHR34427">
    <property type="entry name" value="DUF4283 DOMAIN PROTEIN"/>
    <property type="match status" value="1"/>
</dbReference>
<name>A0A392M051_9FABA</name>